<sequence length="99" mass="11612">MKNVALDLDFNYKTDYCVLLFYLVRECIMSNNNRDMNLALSAINDQKRNMLNEFGDSLKSKPKEIAEEEKRVFISNVSRLYTIDEVLNGNLELHEYVRA</sequence>
<comment type="caution">
    <text evidence="1">The sequence shown here is derived from an EMBL/GenBank/DDBJ whole genome shotgun (WGS) entry which is preliminary data.</text>
</comment>
<accession>A0A8B6FTN8</accession>
<dbReference type="EMBL" id="UYJE01007292">
    <property type="protein sequence ID" value="VDI53311.1"/>
    <property type="molecule type" value="Genomic_DNA"/>
</dbReference>
<proteinExistence type="predicted"/>
<protein>
    <submittedName>
        <fullName evidence="1">Uncharacterized protein</fullName>
    </submittedName>
</protein>
<dbReference type="Proteomes" id="UP000596742">
    <property type="component" value="Unassembled WGS sequence"/>
</dbReference>
<evidence type="ECO:0000313" key="2">
    <source>
        <dbReference type="Proteomes" id="UP000596742"/>
    </source>
</evidence>
<dbReference type="AlphaFoldDB" id="A0A8B6FTN8"/>
<organism evidence="1 2">
    <name type="scientific">Mytilus galloprovincialis</name>
    <name type="common">Mediterranean mussel</name>
    <dbReference type="NCBI Taxonomy" id="29158"/>
    <lineage>
        <taxon>Eukaryota</taxon>
        <taxon>Metazoa</taxon>
        <taxon>Spiralia</taxon>
        <taxon>Lophotrochozoa</taxon>
        <taxon>Mollusca</taxon>
        <taxon>Bivalvia</taxon>
        <taxon>Autobranchia</taxon>
        <taxon>Pteriomorphia</taxon>
        <taxon>Mytilida</taxon>
        <taxon>Mytiloidea</taxon>
        <taxon>Mytilidae</taxon>
        <taxon>Mytilinae</taxon>
        <taxon>Mytilus</taxon>
    </lineage>
</organism>
<evidence type="ECO:0000313" key="1">
    <source>
        <dbReference type="EMBL" id="VDI53311.1"/>
    </source>
</evidence>
<reference evidence="1" key="1">
    <citation type="submission" date="2018-11" db="EMBL/GenBank/DDBJ databases">
        <authorList>
            <person name="Alioto T."/>
            <person name="Alioto T."/>
        </authorList>
    </citation>
    <scope>NUCLEOTIDE SEQUENCE</scope>
</reference>
<gene>
    <name evidence="1" type="ORF">MGAL_10B024784</name>
</gene>
<name>A0A8B6FTN8_MYTGA</name>
<keyword evidence="2" id="KW-1185">Reference proteome</keyword>